<dbReference type="AlphaFoldDB" id="A0A0E0IT35"/>
<protein>
    <submittedName>
        <fullName evidence="1">Uncharacterized protein</fullName>
    </submittedName>
</protein>
<dbReference type="Proteomes" id="UP000006591">
    <property type="component" value="Chromosome 10"/>
</dbReference>
<dbReference type="HOGENOM" id="CLU_2350184_0_0_1"/>
<reference evidence="1" key="1">
    <citation type="submission" date="2015-04" db="UniProtKB">
        <authorList>
            <consortium name="EnsemblPlants"/>
        </authorList>
    </citation>
    <scope>IDENTIFICATION</scope>
    <source>
        <strain evidence="1">SL10</strain>
    </source>
</reference>
<accession>A0A0E0IT35</accession>
<name>A0A0E0IT35_ORYNI</name>
<keyword evidence="2" id="KW-1185">Reference proteome</keyword>
<proteinExistence type="predicted"/>
<evidence type="ECO:0000313" key="1">
    <source>
        <dbReference type="EnsemblPlants" id="ONIVA10G12090.1"/>
    </source>
</evidence>
<dbReference type="Gramene" id="ONIVA10G12090.1">
    <property type="protein sequence ID" value="ONIVA10G12090.1"/>
    <property type="gene ID" value="ONIVA10G12090"/>
</dbReference>
<dbReference type="EnsemblPlants" id="ONIVA10G12090.1">
    <property type="protein sequence ID" value="ONIVA10G12090.1"/>
    <property type="gene ID" value="ONIVA10G12090"/>
</dbReference>
<sequence length="106" mass="12485">MVVVVVAAVLAVAAVVMNMMGGTSMGSSSPMVYLPNYFLFFNIFRTNFDSYFRVNTIYIMRRCIIEFTPEQYFCMILNHERFQFSEVLGQLHDKRWSKETMLQEVW</sequence>
<reference evidence="1" key="2">
    <citation type="submission" date="2018-04" db="EMBL/GenBank/DDBJ databases">
        <title>OnivRS2 (Oryza nivara Reference Sequence Version 2).</title>
        <authorList>
            <person name="Zhang J."/>
            <person name="Kudrna D."/>
            <person name="Lee S."/>
            <person name="Talag J."/>
            <person name="Rajasekar S."/>
            <person name="Welchert J."/>
            <person name="Hsing Y.-I."/>
            <person name="Wing R.A."/>
        </authorList>
    </citation>
    <scope>NUCLEOTIDE SEQUENCE [LARGE SCALE GENOMIC DNA]</scope>
</reference>
<dbReference type="OMA" id="FFNIFRT"/>
<organism evidence="1">
    <name type="scientific">Oryza nivara</name>
    <name type="common">Indian wild rice</name>
    <name type="synonym">Oryza sativa f. spontanea</name>
    <dbReference type="NCBI Taxonomy" id="4536"/>
    <lineage>
        <taxon>Eukaryota</taxon>
        <taxon>Viridiplantae</taxon>
        <taxon>Streptophyta</taxon>
        <taxon>Embryophyta</taxon>
        <taxon>Tracheophyta</taxon>
        <taxon>Spermatophyta</taxon>
        <taxon>Magnoliopsida</taxon>
        <taxon>Liliopsida</taxon>
        <taxon>Poales</taxon>
        <taxon>Poaceae</taxon>
        <taxon>BOP clade</taxon>
        <taxon>Oryzoideae</taxon>
        <taxon>Oryzeae</taxon>
        <taxon>Oryzinae</taxon>
        <taxon>Oryza</taxon>
    </lineage>
</organism>
<evidence type="ECO:0000313" key="2">
    <source>
        <dbReference type="Proteomes" id="UP000006591"/>
    </source>
</evidence>